<dbReference type="PROSITE" id="PS51263">
    <property type="entry name" value="ADF_H"/>
    <property type="match status" value="1"/>
</dbReference>
<dbReference type="InterPro" id="IPR002108">
    <property type="entry name" value="ADF-H"/>
</dbReference>
<accession>D2V6K6</accession>
<dbReference type="InterPro" id="IPR017904">
    <property type="entry name" value="ADF/Cofilin"/>
</dbReference>
<dbReference type="RefSeq" id="XP_002680201.1">
    <property type="nucleotide sequence ID" value="XM_002680155.1"/>
</dbReference>
<name>D2V6K6_NAEGR</name>
<comment type="similarity">
    <text evidence="1">Belongs to the actin-binding proteins ADF family.</text>
</comment>
<dbReference type="GO" id="GO:0015629">
    <property type="term" value="C:actin cytoskeleton"/>
    <property type="evidence" value="ECO:0007669"/>
    <property type="project" value="InterPro"/>
</dbReference>
<dbReference type="GeneID" id="8861648"/>
<dbReference type="EMBL" id="GG738854">
    <property type="protein sequence ID" value="EFC47457.1"/>
    <property type="molecule type" value="Genomic_DNA"/>
</dbReference>
<dbReference type="GO" id="GO:0003779">
    <property type="term" value="F:actin binding"/>
    <property type="evidence" value="ECO:0007669"/>
    <property type="project" value="UniProtKB-KW"/>
</dbReference>
<dbReference type="Gene3D" id="3.40.20.10">
    <property type="entry name" value="Severin"/>
    <property type="match status" value="1"/>
</dbReference>
<dbReference type="eggNOG" id="KOG1735">
    <property type="taxonomic scope" value="Eukaryota"/>
</dbReference>
<evidence type="ECO:0000256" key="1">
    <source>
        <dbReference type="ARBA" id="ARBA00006844"/>
    </source>
</evidence>
<protein>
    <submittedName>
        <fullName evidence="5">Cofilin</fullName>
    </submittedName>
</protein>
<dbReference type="VEuPathDB" id="AmoebaDB:NAEGRDRAFT_72599"/>
<dbReference type="SMART" id="SM00102">
    <property type="entry name" value="ADF"/>
    <property type="match status" value="1"/>
</dbReference>
<keyword evidence="2" id="KW-0009">Actin-binding</keyword>
<dbReference type="OrthoDB" id="10249245at2759"/>
<proteinExistence type="inferred from homology"/>
<dbReference type="SUPFAM" id="SSF55753">
    <property type="entry name" value="Actin depolymerizing proteins"/>
    <property type="match status" value="1"/>
</dbReference>
<evidence type="ECO:0000313" key="6">
    <source>
        <dbReference type="Proteomes" id="UP000006671"/>
    </source>
</evidence>
<evidence type="ECO:0000256" key="2">
    <source>
        <dbReference type="ARBA" id="ARBA00023203"/>
    </source>
</evidence>
<dbReference type="EMBL" id="GG738920">
    <property type="protein sequence ID" value="EFC37212.1"/>
    <property type="molecule type" value="Genomic_DNA"/>
</dbReference>
<dbReference type="Proteomes" id="UP000006671">
    <property type="component" value="Unassembled WGS sequence"/>
</dbReference>
<sequence>MMLNCQFSDEIIKTYEEMRMGKGSNKDKKFLVLKMQESSIQIDQELSQLSSLDELTANLPPKNSRFVCYHLSFEMPSQNETCQIREGTRTKMMFLTWCPNETNVKEKFQVAATVKTVKQKLNGLSATIHCSTKSEIDEKSMIEKCLTFMK</sequence>
<evidence type="ECO:0000259" key="3">
    <source>
        <dbReference type="PROSITE" id="PS51263"/>
    </source>
</evidence>
<dbReference type="PANTHER" id="PTHR11913">
    <property type="entry name" value="COFILIN-RELATED"/>
    <property type="match status" value="1"/>
</dbReference>
<reference evidence="5 6" key="1">
    <citation type="journal article" date="2010" name="Cell">
        <title>The genome of Naegleria gruberi illuminates early eukaryotic versatility.</title>
        <authorList>
            <person name="Fritz-Laylin L.K."/>
            <person name="Prochnik S.E."/>
            <person name="Ginger M.L."/>
            <person name="Dacks J.B."/>
            <person name="Carpenter M.L."/>
            <person name="Field M.C."/>
            <person name="Kuo A."/>
            <person name="Paredez A."/>
            <person name="Chapman J."/>
            <person name="Pham J."/>
            <person name="Shu S."/>
            <person name="Neupane R."/>
            <person name="Cipriano M."/>
            <person name="Mancuso J."/>
            <person name="Tu H."/>
            <person name="Salamov A."/>
            <person name="Lindquist E."/>
            <person name="Shapiro H."/>
            <person name="Lucas S."/>
            <person name="Grigoriev I.V."/>
            <person name="Cande W.Z."/>
            <person name="Fulton C."/>
            <person name="Rokhsar D.S."/>
            <person name="Dawson S.C."/>
        </authorList>
    </citation>
    <scope>NUCLEOTIDE SEQUENCE [LARGE SCALE GENOMIC DNA]</scope>
    <source>
        <strain evidence="5 6">NEG-M</strain>
    </source>
</reference>
<organism evidence="6">
    <name type="scientific">Naegleria gruberi</name>
    <name type="common">Amoeba</name>
    <dbReference type="NCBI Taxonomy" id="5762"/>
    <lineage>
        <taxon>Eukaryota</taxon>
        <taxon>Discoba</taxon>
        <taxon>Heterolobosea</taxon>
        <taxon>Tetramitia</taxon>
        <taxon>Eutetramitia</taxon>
        <taxon>Vahlkampfiidae</taxon>
        <taxon>Naegleria</taxon>
    </lineage>
</organism>
<dbReference type="Pfam" id="PF00241">
    <property type="entry name" value="Cofilin_ADF"/>
    <property type="match status" value="1"/>
</dbReference>
<dbReference type="KEGG" id="ngr:NAEGRDRAFT_64473"/>
<evidence type="ECO:0000313" key="4">
    <source>
        <dbReference type="EMBL" id="EFC37212.1"/>
    </source>
</evidence>
<keyword evidence="6" id="KW-1185">Reference proteome</keyword>
<evidence type="ECO:0000313" key="5">
    <source>
        <dbReference type="EMBL" id="EFC47457.1"/>
    </source>
</evidence>
<dbReference type="InterPro" id="IPR029006">
    <property type="entry name" value="ADF-H/Gelsolin-like_dom_sf"/>
</dbReference>
<dbReference type="AlphaFoldDB" id="D2V6K6"/>
<dbReference type="GO" id="GO:0030042">
    <property type="term" value="P:actin filament depolymerization"/>
    <property type="evidence" value="ECO:0007669"/>
    <property type="project" value="InterPro"/>
</dbReference>
<feature type="domain" description="ADF-H" evidence="3">
    <location>
        <begin position="1"/>
        <end position="146"/>
    </location>
</feature>
<gene>
    <name evidence="5" type="ORF">NAEGRDRAFT_64473</name>
    <name evidence="4" type="ORF">NAEGRDRAFT_81964</name>
</gene>
<dbReference type="STRING" id="5762.D2V6K6"/>